<evidence type="ECO:0000256" key="2">
    <source>
        <dbReference type="ARBA" id="ARBA00023125"/>
    </source>
</evidence>
<dbReference type="EMBL" id="AE017263">
    <property type="protein sequence ID" value="AAT75997.1"/>
    <property type="molecule type" value="Genomic_DNA"/>
</dbReference>
<evidence type="ECO:0000313" key="6">
    <source>
        <dbReference type="EMBL" id="AAT75997.1"/>
    </source>
</evidence>
<dbReference type="AlphaFoldDB" id="Q6F0H6"/>
<dbReference type="PROSITE" id="PS51071">
    <property type="entry name" value="HTH_RPIR"/>
    <property type="match status" value="1"/>
</dbReference>
<dbReference type="EnsemblBacteria" id="AAT75997">
    <property type="protein sequence ID" value="AAT75997"/>
    <property type="gene ID" value="Mfl641"/>
</dbReference>
<dbReference type="Gene3D" id="3.40.50.10490">
    <property type="entry name" value="Glucose-6-phosphate isomerase like protein, domain 1"/>
    <property type="match status" value="1"/>
</dbReference>
<dbReference type="InterPro" id="IPR009057">
    <property type="entry name" value="Homeodomain-like_sf"/>
</dbReference>
<dbReference type="HOGENOM" id="CLU_1026035_0_0_14"/>
<dbReference type="GO" id="GO:0097367">
    <property type="term" value="F:carbohydrate derivative binding"/>
    <property type="evidence" value="ECO:0007669"/>
    <property type="project" value="InterPro"/>
</dbReference>
<sequence length="271" mass="30638">MSKNLTFAEMSALDQINKNINFFVSNNLQNLSKNYNVGEATLVRLVKKRGFSSLKEMQISYAKKIDIENLFGNSDNNQNTKIINDVANFEVFSIIQTSECINIKDINKTAELLINSNKRLFFGIENSQLSATFLANNLQKIGLNCSVYQSVHGAITELNFLNKEDSIILIFSSSGETKECIEVAKIAHEMNLRYIWIGSEFASKKSEYLQMANIKIFHSYHKNEILRFPNISSSSGQLFISNLLFNIVINNKDGTSDILTKSNTMVKGWNS</sequence>
<dbReference type="PANTHER" id="PTHR30514">
    <property type="entry name" value="GLUCOKINASE"/>
    <property type="match status" value="1"/>
</dbReference>
<dbReference type="InterPro" id="IPR047640">
    <property type="entry name" value="RpiR-like"/>
</dbReference>
<dbReference type="GO" id="GO:0003700">
    <property type="term" value="F:DNA-binding transcription factor activity"/>
    <property type="evidence" value="ECO:0007669"/>
    <property type="project" value="InterPro"/>
</dbReference>
<dbReference type="PaxDb" id="265311-Mfl641"/>
<dbReference type="PATRIC" id="fig|265311.5.peg.643"/>
<feature type="domain" description="SIS" evidence="5">
    <location>
        <begin position="109"/>
        <end position="255"/>
    </location>
</feature>
<keyword evidence="3" id="KW-0804">Transcription</keyword>
<dbReference type="CDD" id="cd05013">
    <property type="entry name" value="SIS_RpiR"/>
    <property type="match status" value="1"/>
</dbReference>
<accession>Q6F0H6</accession>
<evidence type="ECO:0000313" key="7">
    <source>
        <dbReference type="Proteomes" id="UP000006647"/>
    </source>
</evidence>
<name>Q6F0H6_MESFL</name>
<dbReference type="eggNOG" id="COG1737">
    <property type="taxonomic scope" value="Bacteria"/>
</dbReference>
<dbReference type="InterPro" id="IPR000281">
    <property type="entry name" value="HTH_RpiR"/>
</dbReference>
<dbReference type="InterPro" id="IPR036388">
    <property type="entry name" value="WH-like_DNA-bd_sf"/>
</dbReference>
<dbReference type="OrthoDB" id="389191at2"/>
<dbReference type="SUPFAM" id="SSF46689">
    <property type="entry name" value="Homeodomain-like"/>
    <property type="match status" value="1"/>
</dbReference>
<keyword evidence="7" id="KW-1185">Reference proteome</keyword>
<dbReference type="Proteomes" id="UP000006647">
    <property type="component" value="Chromosome"/>
</dbReference>
<dbReference type="GeneID" id="2897606"/>
<feature type="domain" description="HTH rpiR-type" evidence="4">
    <location>
        <begin position="1"/>
        <end position="68"/>
    </location>
</feature>
<dbReference type="RefSeq" id="WP_011183537.1">
    <property type="nucleotide sequence ID" value="NC_006055.1"/>
</dbReference>
<dbReference type="InterPro" id="IPR001347">
    <property type="entry name" value="SIS_dom"/>
</dbReference>
<evidence type="ECO:0000256" key="1">
    <source>
        <dbReference type="ARBA" id="ARBA00023015"/>
    </source>
</evidence>
<dbReference type="KEGG" id="mfl:Mfl641"/>
<dbReference type="InterPro" id="IPR035472">
    <property type="entry name" value="RpiR-like_SIS"/>
</dbReference>
<dbReference type="Gene3D" id="1.10.10.10">
    <property type="entry name" value="Winged helix-like DNA-binding domain superfamily/Winged helix DNA-binding domain"/>
    <property type="match status" value="1"/>
</dbReference>
<dbReference type="Pfam" id="PF01380">
    <property type="entry name" value="SIS"/>
    <property type="match status" value="1"/>
</dbReference>
<dbReference type="GO" id="GO:0003677">
    <property type="term" value="F:DNA binding"/>
    <property type="evidence" value="ECO:0007669"/>
    <property type="project" value="UniProtKB-KW"/>
</dbReference>
<dbReference type="PANTHER" id="PTHR30514:SF1">
    <property type="entry name" value="HTH-TYPE TRANSCRIPTIONAL REGULATOR HEXR-RELATED"/>
    <property type="match status" value="1"/>
</dbReference>
<proteinExistence type="predicted"/>
<dbReference type="SUPFAM" id="SSF53697">
    <property type="entry name" value="SIS domain"/>
    <property type="match status" value="1"/>
</dbReference>
<protein>
    <submittedName>
        <fullName evidence="6">Transcriptional regulator</fullName>
    </submittedName>
</protein>
<organism evidence="6 7">
    <name type="scientific">Mesoplasma florum (strain ATCC 33453 / NBRC 100688 / NCTC 11704 / L1)</name>
    <name type="common">Acholeplasma florum</name>
    <dbReference type="NCBI Taxonomy" id="265311"/>
    <lineage>
        <taxon>Bacteria</taxon>
        <taxon>Bacillati</taxon>
        <taxon>Mycoplasmatota</taxon>
        <taxon>Mollicutes</taxon>
        <taxon>Entomoplasmatales</taxon>
        <taxon>Entomoplasmataceae</taxon>
        <taxon>Mesoplasma</taxon>
    </lineage>
</organism>
<dbReference type="PROSITE" id="PS51464">
    <property type="entry name" value="SIS"/>
    <property type="match status" value="1"/>
</dbReference>
<keyword evidence="1" id="KW-0805">Transcription regulation</keyword>
<evidence type="ECO:0000259" key="5">
    <source>
        <dbReference type="PROSITE" id="PS51464"/>
    </source>
</evidence>
<evidence type="ECO:0000259" key="4">
    <source>
        <dbReference type="PROSITE" id="PS51071"/>
    </source>
</evidence>
<dbReference type="InterPro" id="IPR046348">
    <property type="entry name" value="SIS_dom_sf"/>
</dbReference>
<dbReference type="GO" id="GO:1901135">
    <property type="term" value="P:carbohydrate derivative metabolic process"/>
    <property type="evidence" value="ECO:0007669"/>
    <property type="project" value="InterPro"/>
</dbReference>
<dbReference type="STRING" id="265311.Mfl641"/>
<reference evidence="6 7" key="1">
    <citation type="submission" date="2004-06" db="EMBL/GenBank/DDBJ databases">
        <authorList>
            <person name="Birren B.W."/>
            <person name="Stange-Thomann N."/>
            <person name="Hafez N."/>
            <person name="DeCaprio D."/>
            <person name="Fisher S."/>
            <person name="Butler J."/>
            <person name="Elkins T."/>
            <person name="Kodira C.D."/>
            <person name="Major J."/>
            <person name="Wang S."/>
            <person name="Nicol R."/>
            <person name="Nusbaum C."/>
        </authorList>
    </citation>
    <scope>NUCLEOTIDE SEQUENCE [LARGE SCALE GENOMIC DNA]</scope>
    <source>
        <strain evidence="7">ATCC 33453 / NBRC 100688 / NCTC 11704 / L1</strain>
    </source>
</reference>
<gene>
    <name evidence="6" type="ordered locus">Mfl641</name>
</gene>
<keyword evidence="2" id="KW-0238">DNA-binding</keyword>
<evidence type="ECO:0000256" key="3">
    <source>
        <dbReference type="ARBA" id="ARBA00023163"/>
    </source>
</evidence>